<evidence type="ECO:0000313" key="1">
    <source>
        <dbReference type="EMBL" id="GAI83963.1"/>
    </source>
</evidence>
<dbReference type="SUPFAM" id="SSF46785">
    <property type="entry name" value="Winged helix' DNA-binding domain"/>
    <property type="match status" value="1"/>
</dbReference>
<name>X1RTK2_9ZZZZ</name>
<proteinExistence type="predicted"/>
<dbReference type="InterPro" id="IPR036388">
    <property type="entry name" value="WH-like_DNA-bd_sf"/>
</dbReference>
<feature type="non-terminal residue" evidence="1">
    <location>
        <position position="1"/>
    </location>
</feature>
<dbReference type="InterPro" id="IPR036390">
    <property type="entry name" value="WH_DNA-bd_sf"/>
</dbReference>
<comment type="caution">
    <text evidence="1">The sequence shown here is derived from an EMBL/GenBank/DDBJ whole genome shotgun (WGS) entry which is preliminary data.</text>
</comment>
<accession>X1RTK2</accession>
<reference evidence="1" key="1">
    <citation type="journal article" date="2014" name="Front. Microbiol.">
        <title>High frequency of phylogenetically diverse reductive dehalogenase-homologous genes in deep subseafloor sedimentary metagenomes.</title>
        <authorList>
            <person name="Kawai M."/>
            <person name="Futagami T."/>
            <person name="Toyoda A."/>
            <person name="Takaki Y."/>
            <person name="Nishi S."/>
            <person name="Hori S."/>
            <person name="Arai W."/>
            <person name="Tsubouchi T."/>
            <person name="Morono Y."/>
            <person name="Uchiyama I."/>
            <person name="Ito T."/>
            <person name="Fujiyama A."/>
            <person name="Inagaki F."/>
            <person name="Takami H."/>
        </authorList>
    </citation>
    <scope>NUCLEOTIDE SEQUENCE</scope>
    <source>
        <strain evidence="1">Expedition CK06-06</strain>
    </source>
</reference>
<dbReference type="AlphaFoldDB" id="X1RTK2"/>
<organism evidence="1">
    <name type="scientific">marine sediment metagenome</name>
    <dbReference type="NCBI Taxonomy" id="412755"/>
    <lineage>
        <taxon>unclassified sequences</taxon>
        <taxon>metagenomes</taxon>
        <taxon>ecological metagenomes</taxon>
    </lineage>
</organism>
<dbReference type="Pfam" id="PF13412">
    <property type="entry name" value="HTH_24"/>
    <property type="match status" value="1"/>
</dbReference>
<sequence>TYMDYLIIDSLKENSRKKRSDISNELNISTKTVSRRLDNLINNFLIQFQIDWYPDNSGQVTSIIILKLKSDLIVDDNEFIKNLRNQYGSKILFTWSFSNLPNIKLVSVWTETMKELQNIETSFLSEIRYESVEVAVLIEGKMYPTWMFL</sequence>
<dbReference type="EMBL" id="BARW01005857">
    <property type="protein sequence ID" value="GAI83963.1"/>
    <property type="molecule type" value="Genomic_DNA"/>
</dbReference>
<protein>
    <recommendedName>
        <fullName evidence="2">HTH asnC-type domain-containing protein</fullName>
    </recommendedName>
</protein>
<dbReference type="Gene3D" id="1.10.10.10">
    <property type="entry name" value="Winged helix-like DNA-binding domain superfamily/Winged helix DNA-binding domain"/>
    <property type="match status" value="1"/>
</dbReference>
<gene>
    <name evidence="1" type="ORF">S12H4_12377</name>
</gene>
<evidence type="ECO:0008006" key="2">
    <source>
        <dbReference type="Google" id="ProtNLM"/>
    </source>
</evidence>